<protein>
    <recommendedName>
        <fullName evidence="1">Helix-turn-helix domain-containing protein</fullName>
    </recommendedName>
</protein>
<dbReference type="STRING" id="1176587.A8C56_23565"/>
<evidence type="ECO:0000313" key="3">
    <source>
        <dbReference type="Proteomes" id="UP000077667"/>
    </source>
</evidence>
<gene>
    <name evidence="2" type="ORF">A8C56_23565</name>
</gene>
<dbReference type="InterPro" id="IPR009061">
    <property type="entry name" value="DNA-bd_dom_put_sf"/>
</dbReference>
<evidence type="ECO:0000259" key="1">
    <source>
        <dbReference type="Pfam" id="PF12728"/>
    </source>
</evidence>
<proteinExistence type="predicted"/>
<dbReference type="SUPFAM" id="SSF46955">
    <property type="entry name" value="Putative DNA-binding domain"/>
    <property type="match status" value="1"/>
</dbReference>
<accession>A0A1A9I7I8</accession>
<evidence type="ECO:0000313" key="2">
    <source>
        <dbReference type="EMBL" id="ANH83553.1"/>
    </source>
</evidence>
<dbReference type="InterPro" id="IPR041657">
    <property type="entry name" value="HTH_17"/>
</dbReference>
<keyword evidence="3" id="KW-1185">Reference proteome</keyword>
<sequence>MQIENVPYEKLLGDFTGIIKEAVRSEISAVMQTGEPKKRLMSRVEVAEEFGISLPTVHAWDAAGILRRHKVGRRTYFLRDQVMAAVKETKAELK</sequence>
<reference evidence="2 3" key="1">
    <citation type="submission" date="2016-05" db="EMBL/GenBank/DDBJ databases">
        <title>Niabella ginsenosidivorans BS26 whole genome sequencing.</title>
        <authorList>
            <person name="Im W.T."/>
            <person name="Siddiqi M.Z."/>
        </authorList>
    </citation>
    <scope>NUCLEOTIDE SEQUENCE [LARGE SCALE GENOMIC DNA]</scope>
    <source>
        <strain evidence="2 3">BS26</strain>
    </source>
</reference>
<dbReference type="KEGG" id="nia:A8C56_23565"/>
<dbReference type="AlphaFoldDB" id="A0A1A9I7I8"/>
<organism evidence="2 3">
    <name type="scientific">Niabella ginsenosidivorans</name>
    <dbReference type="NCBI Taxonomy" id="1176587"/>
    <lineage>
        <taxon>Bacteria</taxon>
        <taxon>Pseudomonadati</taxon>
        <taxon>Bacteroidota</taxon>
        <taxon>Chitinophagia</taxon>
        <taxon>Chitinophagales</taxon>
        <taxon>Chitinophagaceae</taxon>
        <taxon>Niabella</taxon>
    </lineage>
</organism>
<name>A0A1A9I7I8_9BACT</name>
<feature type="domain" description="Helix-turn-helix" evidence="1">
    <location>
        <begin position="44"/>
        <end position="87"/>
    </location>
</feature>
<dbReference type="Proteomes" id="UP000077667">
    <property type="component" value="Chromosome"/>
</dbReference>
<dbReference type="Pfam" id="PF12728">
    <property type="entry name" value="HTH_17"/>
    <property type="match status" value="1"/>
</dbReference>
<dbReference type="EMBL" id="CP015772">
    <property type="protein sequence ID" value="ANH83553.1"/>
    <property type="molecule type" value="Genomic_DNA"/>
</dbReference>